<dbReference type="Gene3D" id="2.40.100.10">
    <property type="entry name" value="Cyclophilin-like"/>
    <property type="match status" value="1"/>
</dbReference>
<evidence type="ECO:0000256" key="2">
    <source>
        <dbReference type="ARBA" id="ARBA00022771"/>
    </source>
</evidence>
<dbReference type="GO" id="GO:0008270">
    <property type="term" value="F:zinc ion binding"/>
    <property type="evidence" value="ECO:0007669"/>
    <property type="project" value="UniProtKB-KW"/>
</dbReference>
<dbReference type="GO" id="GO:0016018">
    <property type="term" value="F:cyclosporin A binding"/>
    <property type="evidence" value="ECO:0007669"/>
    <property type="project" value="TreeGrafter"/>
</dbReference>
<dbReference type="GO" id="GO:0006457">
    <property type="term" value="P:protein folding"/>
    <property type="evidence" value="ECO:0007669"/>
    <property type="project" value="TreeGrafter"/>
</dbReference>
<dbReference type="SUPFAM" id="SSF144232">
    <property type="entry name" value="HIT/MYND zinc finger-like"/>
    <property type="match status" value="1"/>
</dbReference>
<dbReference type="AlphaFoldDB" id="A0A0G4GBH9"/>
<dbReference type="GO" id="GO:0003755">
    <property type="term" value="F:peptidyl-prolyl cis-trans isomerase activity"/>
    <property type="evidence" value="ECO:0007669"/>
    <property type="project" value="InterPro"/>
</dbReference>
<keyword evidence="3" id="KW-0862">Zinc</keyword>
<keyword evidence="2 4" id="KW-0863">Zinc-finger</keyword>
<dbReference type="PROSITE" id="PS50865">
    <property type="entry name" value="ZF_MYND_2"/>
    <property type="match status" value="1"/>
</dbReference>
<evidence type="ECO:0000256" key="4">
    <source>
        <dbReference type="PROSITE-ProRule" id="PRU00134"/>
    </source>
</evidence>
<feature type="domain" description="PPIase cyclophilin-type" evidence="6">
    <location>
        <begin position="522"/>
        <end position="720"/>
    </location>
</feature>
<dbReference type="InterPro" id="IPR002893">
    <property type="entry name" value="Znf_MYND"/>
</dbReference>
<reference evidence="8 9" key="1">
    <citation type="submission" date="2014-11" db="EMBL/GenBank/DDBJ databases">
        <authorList>
            <person name="Zhu J."/>
            <person name="Qi W."/>
            <person name="Song R."/>
        </authorList>
    </citation>
    <scope>NUCLEOTIDE SEQUENCE [LARGE SCALE GENOMIC DNA]</scope>
</reference>
<feature type="coiled-coil region" evidence="5">
    <location>
        <begin position="387"/>
        <end position="414"/>
    </location>
</feature>
<protein>
    <recommendedName>
        <fullName evidence="10">PPIase cyclophilin-type domain-containing protein</fullName>
    </recommendedName>
</protein>
<dbReference type="InterPro" id="IPR029000">
    <property type="entry name" value="Cyclophilin-like_dom_sf"/>
</dbReference>
<evidence type="ECO:0000313" key="8">
    <source>
        <dbReference type="EMBL" id="CEM26477.1"/>
    </source>
</evidence>
<dbReference type="STRING" id="1169540.A0A0G4GBH9"/>
<evidence type="ECO:0000259" key="6">
    <source>
        <dbReference type="PROSITE" id="PS50072"/>
    </source>
</evidence>
<dbReference type="PANTHER" id="PTHR11071:SF561">
    <property type="entry name" value="PEPTIDYL-PROLYL CIS-TRANS ISOMERASE D-RELATED"/>
    <property type="match status" value="1"/>
</dbReference>
<dbReference type="Proteomes" id="UP000041254">
    <property type="component" value="Unassembled WGS sequence"/>
</dbReference>
<evidence type="ECO:0000256" key="5">
    <source>
        <dbReference type="SAM" id="Coils"/>
    </source>
</evidence>
<dbReference type="InterPro" id="IPR002130">
    <property type="entry name" value="Cyclophilin-type_PPIase_dom"/>
</dbReference>
<dbReference type="InParanoid" id="A0A0G4GBH9"/>
<dbReference type="PROSITE" id="PS50072">
    <property type="entry name" value="CSA_PPIASE_2"/>
    <property type="match status" value="1"/>
</dbReference>
<keyword evidence="5" id="KW-0175">Coiled coil</keyword>
<name>A0A0G4GBH9_VITBC</name>
<dbReference type="EMBL" id="CDMY01000616">
    <property type="protein sequence ID" value="CEM26477.1"/>
    <property type="molecule type" value="Genomic_DNA"/>
</dbReference>
<evidence type="ECO:0000256" key="1">
    <source>
        <dbReference type="ARBA" id="ARBA00022723"/>
    </source>
</evidence>
<organism evidence="8 9">
    <name type="scientific">Vitrella brassicaformis (strain CCMP3155)</name>
    <dbReference type="NCBI Taxonomy" id="1169540"/>
    <lineage>
        <taxon>Eukaryota</taxon>
        <taxon>Sar</taxon>
        <taxon>Alveolata</taxon>
        <taxon>Colpodellida</taxon>
        <taxon>Vitrellaceae</taxon>
        <taxon>Vitrella</taxon>
    </lineage>
</organism>
<dbReference type="PhylomeDB" id="A0A0G4GBH9"/>
<proteinExistence type="predicted"/>
<evidence type="ECO:0000259" key="7">
    <source>
        <dbReference type="PROSITE" id="PS50865"/>
    </source>
</evidence>
<evidence type="ECO:0000256" key="3">
    <source>
        <dbReference type="ARBA" id="ARBA00022833"/>
    </source>
</evidence>
<dbReference type="VEuPathDB" id="CryptoDB:Vbra_9883"/>
<evidence type="ECO:0000313" key="9">
    <source>
        <dbReference type="Proteomes" id="UP000041254"/>
    </source>
</evidence>
<dbReference type="GO" id="GO:0005737">
    <property type="term" value="C:cytoplasm"/>
    <property type="evidence" value="ECO:0007669"/>
    <property type="project" value="TreeGrafter"/>
</dbReference>
<dbReference type="PROSITE" id="PS01360">
    <property type="entry name" value="ZF_MYND_1"/>
    <property type="match status" value="1"/>
</dbReference>
<evidence type="ECO:0008006" key="10">
    <source>
        <dbReference type="Google" id="ProtNLM"/>
    </source>
</evidence>
<feature type="domain" description="MYND-type" evidence="7">
    <location>
        <begin position="13"/>
        <end position="50"/>
    </location>
</feature>
<dbReference type="SUPFAM" id="SSF50891">
    <property type="entry name" value="Cyclophilin-like"/>
    <property type="match status" value="1"/>
</dbReference>
<keyword evidence="9" id="KW-1185">Reference proteome</keyword>
<accession>A0A0G4GBH9</accession>
<sequence>MSDLTHPAADLKCLKCGSVGRRVTCQLCGEMLYCSTRCLRENEDDHGEPCELFRTLVRPAFANTNVARLFIGFLEMTDFHTCQLEREKAAIEKCLTSVNGTGEACGDPTIAAAASAEISEPQAGEVDLTLRGAAFGSCFGFHACVVDATFGGGAGVSELPALRFVPVLDKVPRVDLLLQSLAKAAVRDLQRAKLTVRFVAFDPHFEPQNHSRPYTLDGVPVFSTPDACLLSALFRSVSKSFPLDKYTVPATAFLNCPPSFAASIGAVKWPRFVRHATAGLLVPSPGEQWVEDWVRRCLWQRRMDLAVLLDAKVDQDMGKLKSKGKAIDESVLVEQQLARLQKDTVADFMRILERLRTAEPMDIHAVLYGTNRPLDASFASGDPGAAAEDEQAVCERLEEEIRQASDMASVITRLKEFEKSIKSALAVNDNQDLLVLVYQLDVYLSKNVDFYHWADLLKESTGLWRLICLKVKQFPNKKVKEEACNFTDSILEGLECAQQIANGPAPKRPKVFLDLNSVDGNGGERVRRVVITLFTDVNPKAANNFRCYCTGEKGVGTEGYPLHYKRTIIGYAVKGTDLVGGYLSDGNWTHMTDSIYGMYHSKWDHRRSLVAPGRPGVVSLIGEAPPSKRTKGVRDYKRHGGRFLISVSSANSVHVYDTVVGVIEDIQTIAHLHSISLLTRDDSSATKDNGKVATDYDMQTGPLSSTPPLIAPVIIQDCGQLPDSGAMTD</sequence>
<gene>
    <name evidence="8" type="ORF">Vbra_9883</name>
</gene>
<dbReference type="PANTHER" id="PTHR11071">
    <property type="entry name" value="PEPTIDYL-PROLYL CIS-TRANS ISOMERASE"/>
    <property type="match status" value="1"/>
</dbReference>
<keyword evidence="1" id="KW-0479">Metal-binding</keyword>